<dbReference type="RefSeq" id="WP_343750530.1">
    <property type="nucleotide sequence ID" value="NZ_BAAADM010000003.1"/>
</dbReference>
<proteinExistence type="predicted"/>
<reference evidence="2" key="1">
    <citation type="journal article" date="2019" name="Int. J. Syst. Evol. Microbiol.">
        <title>The Global Catalogue of Microorganisms (GCM) 10K type strain sequencing project: providing services to taxonomists for standard genome sequencing and annotation.</title>
        <authorList>
            <consortium name="The Broad Institute Genomics Platform"/>
            <consortium name="The Broad Institute Genome Sequencing Center for Infectious Disease"/>
            <person name="Wu L."/>
            <person name="Ma J."/>
        </authorList>
    </citation>
    <scope>NUCLEOTIDE SEQUENCE [LARGE SCALE GENOMIC DNA]</scope>
    <source>
        <strain evidence="2">JCM 12149</strain>
    </source>
</reference>
<accession>A0ABP3IXZ2</accession>
<keyword evidence="2" id="KW-1185">Reference proteome</keyword>
<gene>
    <name evidence="1" type="ORF">GCM10008983_01550</name>
</gene>
<evidence type="ECO:0008006" key="3">
    <source>
        <dbReference type="Google" id="ProtNLM"/>
    </source>
</evidence>
<organism evidence="1 2">
    <name type="scientific">Lentibacillus halophilus</name>
    <dbReference type="NCBI Taxonomy" id="295065"/>
    <lineage>
        <taxon>Bacteria</taxon>
        <taxon>Bacillati</taxon>
        <taxon>Bacillota</taxon>
        <taxon>Bacilli</taxon>
        <taxon>Bacillales</taxon>
        <taxon>Bacillaceae</taxon>
        <taxon>Lentibacillus</taxon>
    </lineage>
</organism>
<sequence>MNTISEIIFIQDLMSLPKSDLKDICTDLNLEDSGYKGDLAGRIYSSLNHSKKTKNDVLENYKNKIFAGKTSLTWFKLNNMLSKEEFKNLIRENHSFDPFETTSIPPLHEISTEPFLIGGSDGNNNNDVFLRFIHKSGVNEEPHVTEITTTPKTSLSTVYYHSDSGILELRGDSRKGETIAKIIARLLKQQVSLERIETPFYHKIDDIANNLGGALIDAKSKPEMLLEDLDEDKIKAVANVLTALDNYFNTENAEELETQLQQANNAFDDYKFTVPFSALILSGMEEVGLSGEKEIRGLPLFDYLNPNLQHQNGYIRFNFVEDGFEKPFTIRVGMKSQSIYFSTRASEQVIAYVREQVII</sequence>
<comment type="caution">
    <text evidence="1">The sequence shown here is derived from an EMBL/GenBank/DDBJ whole genome shotgun (WGS) entry which is preliminary data.</text>
</comment>
<name>A0ABP3IXZ2_9BACI</name>
<protein>
    <recommendedName>
        <fullName evidence="3">SAP domain-containing protein</fullName>
    </recommendedName>
</protein>
<evidence type="ECO:0000313" key="2">
    <source>
        <dbReference type="Proteomes" id="UP001501459"/>
    </source>
</evidence>
<dbReference type="EMBL" id="BAAADM010000003">
    <property type="protein sequence ID" value="GAA0428923.1"/>
    <property type="molecule type" value="Genomic_DNA"/>
</dbReference>
<evidence type="ECO:0000313" key="1">
    <source>
        <dbReference type="EMBL" id="GAA0428923.1"/>
    </source>
</evidence>
<dbReference type="Proteomes" id="UP001501459">
    <property type="component" value="Unassembled WGS sequence"/>
</dbReference>